<dbReference type="AlphaFoldDB" id="F3KQW4"/>
<dbReference type="Pfam" id="PF03795">
    <property type="entry name" value="YCII"/>
    <property type="match status" value="1"/>
</dbReference>
<reference evidence="3 4" key="1">
    <citation type="journal article" date="2011" name="EMBO J.">
        <title>Structural diversity of bacterial flagellar motors.</title>
        <authorList>
            <person name="Chen S."/>
            <person name="Beeby M."/>
            <person name="Murphy G.E."/>
            <person name="Leadbetter J.R."/>
            <person name="Hendrixson D.R."/>
            <person name="Briegel A."/>
            <person name="Li Z."/>
            <person name="Shi J."/>
            <person name="Tocheva E.I."/>
            <person name="Muller A."/>
            <person name="Dobro M.J."/>
            <person name="Jensen G.J."/>
        </authorList>
    </citation>
    <scope>NUCLEOTIDE SEQUENCE [LARGE SCALE GENOMIC DNA]</scope>
    <source>
        <strain evidence="3 4">ATCC 19624</strain>
    </source>
</reference>
<dbReference type="Proteomes" id="UP000016368">
    <property type="component" value="Unassembled WGS sequence"/>
</dbReference>
<name>F3KQW4_9BURK</name>
<dbReference type="SUPFAM" id="SSF54909">
    <property type="entry name" value="Dimeric alpha+beta barrel"/>
    <property type="match status" value="1"/>
</dbReference>
<comment type="similarity">
    <text evidence="1">Belongs to the YciI family.</text>
</comment>
<dbReference type="PANTHER" id="PTHR35174">
    <property type="entry name" value="BLL7171 PROTEIN-RELATED"/>
    <property type="match status" value="1"/>
</dbReference>
<dbReference type="OrthoDB" id="9807535at2"/>
<dbReference type="EMBL" id="AEGR01000042">
    <property type="protein sequence ID" value="EGI77665.1"/>
    <property type="molecule type" value="Genomic_DNA"/>
</dbReference>
<proteinExistence type="inferred from homology"/>
<protein>
    <submittedName>
        <fullName evidence="3">DGPFAETKE family protein</fullName>
    </submittedName>
</protein>
<dbReference type="RefSeq" id="WP_006296814.1">
    <property type="nucleotide sequence ID" value="NZ_AEGR01000042.1"/>
</dbReference>
<evidence type="ECO:0000259" key="2">
    <source>
        <dbReference type="Pfam" id="PF03795"/>
    </source>
</evidence>
<dbReference type="InterPro" id="IPR011008">
    <property type="entry name" value="Dimeric_a/b-barrel"/>
</dbReference>
<keyword evidence="4" id="KW-1185">Reference proteome</keyword>
<gene>
    <name evidence="3" type="ORF">HGR_04198</name>
</gene>
<sequence>MMKHQYLVISRGKWDETATPKDVQQAIDRFYAWYEGHLVSGRMLEGSRLHMDGKLVTARGVTDGPFAEAKELVGGYWFIVADSLDEAAALAAENPCLDFGLSLEVRPLEQAKAMAKETTNETPDAWRVKAELASS</sequence>
<dbReference type="InterPro" id="IPR005545">
    <property type="entry name" value="YCII"/>
</dbReference>
<accession>F3KQW4</accession>
<dbReference type="eggNOG" id="COG3795">
    <property type="taxonomic scope" value="Bacteria"/>
</dbReference>
<evidence type="ECO:0000256" key="1">
    <source>
        <dbReference type="ARBA" id="ARBA00007689"/>
    </source>
</evidence>
<evidence type="ECO:0000313" key="4">
    <source>
        <dbReference type="Proteomes" id="UP000016368"/>
    </source>
</evidence>
<evidence type="ECO:0000313" key="3">
    <source>
        <dbReference type="EMBL" id="EGI77665.1"/>
    </source>
</evidence>
<dbReference type="Gene3D" id="3.30.70.1060">
    <property type="entry name" value="Dimeric alpha+beta barrel"/>
    <property type="match status" value="1"/>
</dbReference>
<dbReference type="STRING" id="887062.HGR_04198"/>
<feature type="domain" description="YCII-related" evidence="2">
    <location>
        <begin position="40"/>
        <end position="103"/>
    </location>
</feature>
<organism evidence="3 4">
    <name type="scientific">Hylemonella gracilis ATCC 19624</name>
    <dbReference type="NCBI Taxonomy" id="887062"/>
    <lineage>
        <taxon>Bacteria</taxon>
        <taxon>Pseudomonadati</taxon>
        <taxon>Pseudomonadota</taxon>
        <taxon>Betaproteobacteria</taxon>
        <taxon>Burkholderiales</taxon>
        <taxon>Comamonadaceae</taxon>
        <taxon>Hylemonella</taxon>
    </lineage>
</organism>
<comment type="caution">
    <text evidence="3">The sequence shown here is derived from an EMBL/GenBank/DDBJ whole genome shotgun (WGS) entry which is preliminary data.</text>
</comment>